<sequence length="99" mass="11649">MNGINSREHRIIAAAFDKFDEMSSVFSYVLEESQESEIREGMESLEKLYEKYSKLYGELERCIKEYEGKKKRVRTAVNKGNRKLLSEMRKNPPLLNLNI</sequence>
<protein>
    <submittedName>
        <fullName evidence="1">Uncharacterized protein</fullName>
    </submittedName>
</protein>
<dbReference type="KEGG" id="fcr:HYN56_22490"/>
<keyword evidence="2" id="KW-1185">Reference proteome</keyword>
<evidence type="ECO:0000313" key="2">
    <source>
        <dbReference type="Proteomes" id="UP000245250"/>
    </source>
</evidence>
<dbReference type="OrthoDB" id="1363854at2"/>
<name>A0A2S1YRY7_9FLAO</name>
<evidence type="ECO:0000313" key="1">
    <source>
        <dbReference type="EMBL" id="AWK06845.1"/>
    </source>
</evidence>
<accession>A0A2S1YRY7</accession>
<gene>
    <name evidence="1" type="ORF">HYN56_22490</name>
</gene>
<dbReference type="EMBL" id="CP029255">
    <property type="protein sequence ID" value="AWK06845.1"/>
    <property type="molecule type" value="Genomic_DNA"/>
</dbReference>
<proteinExistence type="predicted"/>
<dbReference type="Proteomes" id="UP000245250">
    <property type="component" value="Chromosome"/>
</dbReference>
<dbReference type="RefSeq" id="WP_109194248.1">
    <property type="nucleotide sequence ID" value="NZ_CP029255.1"/>
</dbReference>
<dbReference type="AlphaFoldDB" id="A0A2S1YRY7"/>
<organism evidence="1 2">
    <name type="scientific">Flavobacterium crocinum</name>
    <dbReference type="NCBI Taxonomy" id="2183896"/>
    <lineage>
        <taxon>Bacteria</taxon>
        <taxon>Pseudomonadati</taxon>
        <taxon>Bacteroidota</taxon>
        <taxon>Flavobacteriia</taxon>
        <taxon>Flavobacteriales</taxon>
        <taxon>Flavobacteriaceae</taxon>
        <taxon>Flavobacterium</taxon>
    </lineage>
</organism>
<reference evidence="1 2" key="1">
    <citation type="submission" date="2018-05" db="EMBL/GenBank/DDBJ databases">
        <title>Genome sequencing of Flavobacterium sp. HYN0056.</title>
        <authorList>
            <person name="Yi H."/>
            <person name="Baek C."/>
        </authorList>
    </citation>
    <scope>NUCLEOTIDE SEQUENCE [LARGE SCALE GENOMIC DNA]</scope>
    <source>
        <strain evidence="1 2">HYN0056</strain>
    </source>
</reference>